<comment type="caution">
    <text evidence="3">The sequence shown here is derived from an EMBL/GenBank/DDBJ whole genome shotgun (WGS) entry which is preliminary data.</text>
</comment>
<dbReference type="Proteomes" id="UP000838763">
    <property type="component" value="Unassembled WGS sequence"/>
</dbReference>
<feature type="region of interest" description="Disordered" evidence="1">
    <location>
        <begin position="171"/>
        <end position="191"/>
    </location>
</feature>
<evidence type="ECO:0000313" key="4">
    <source>
        <dbReference type="Proteomes" id="UP000838763"/>
    </source>
</evidence>
<reference evidence="3" key="1">
    <citation type="submission" date="2022-11" db="EMBL/GenBank/DDBJ databases">
        <authorList>
            <person name="Scott C."/>
            <person name="Bruce N."/>
        </authorList>
    </citation>
    <scope>NUCLEOTIDE SEQUENCE</scope>
</reference>
<evidence type="ECO:0000256" key="2">
    <source>
        <dbReference type="SAM" id="Phobius"/>
    </source>
</evidence>
<keyword evidence="2" id="KW-0472">Membrane</keyword>
<dbReference type="OrthoDB" id="4770059at2759"/>
<evidence type="ECO:0000313" key="3">
    <source>
        <dbReference type="EMBL" id="CAI4216684.1"/>
    </source>
</evidence>
<evidence type="ECO:0000256" key="1">
    <source>
        <dbReference type="SAM" id="MobiDB-lite"/>
    </source>
</evidence>
<protein>
    <submittedName>
        <fullName evidence="3">Uncharacterized protein</fullName>
    </submittedName>
</protein>
<feature type="compositionally biased region" description="Basic residues" evidence="1">
    <location>
        <begin position="171"/>
        <end position="180"/>
    </location>
</feature>
<sequence length="248" mass="27275">MFASGNSGTFSPASCPISWYTVDRPDKTDTVPQSGKTTRTCCSKQYTLNGDFCERSIPTILATPVQYVSSLQTYSYMPHITYLVNATIAHRPVVVLFEQKDQEVLGFTDDDEHIADPGVSSSSSSSSSKSPADRLPLGAKIGIGVGTALVLSALLGFLFWFLRRSSRRPAKVYPHNRHRASAGPSGTADPEVAEARLRARRDLDPRPRTNLLRVAPDEELKVLKAQQEAIRRRIEQLERSGSADSIPR</sequence>
<keyword evidence="4" id="KW-1185">Reference proteome</keyword>
<organism evidence="3 4">
    <name type="scientific">Parascedosporium putredinis</name>
    <dbReference type="NCBI Taxonomy" id="1442378"/>
    <lineage>
        <taxon>Eukaryota</taxon>
        <taxon>Fungi</taxon>
        <taxon>Dikarya</taxon>
        <taxon>Ascomycota</taxon>
        <taxon>Pezizomycotina</taxon>
        <taxon>Sordariomycetes</taxon>
        <taxon>Hypocreomycetidae</taxon>
        <taxon>Microascales</taxon>
        <taxon>Microascaceae</taxon>
        <taxon>Parascedosporium</taxon>
    </lineage>
</organism>
<feature type="compositionally biased region" description="Low complexity" evidence="1">
    <location>
        <begin position="120"/>
        <end position="130"/>
    </location>
</feature>
<gene>
    <name evidence="3" type="ORF">PPNO1_LOCUS6333</name>
</gene>
<feature type="region of interest" description="Disordered" evidence="1">
    <location>
        <begin position="108"/>
        <end position="131"/>
    </location>
</feature>
<keyword evidence="2" id="KW-0812">Transmembrane</keyword>
<accession>A0A9P1MAW8</accession>
<dbReference type="EMBL" id="CALLCH030000015">
    <property type="protein sequence ID" value="CAI4216684.1"/>
    <property type="molecule type" value="Genomic_DNA"/>
</dbReference>
<keyword evidence="2" id="KW-1133">Transmembrane helix</keyword>
<feature type="transmembrane region" description="Helical" evidence="2">
    <location>
        <begin position="141"/>
        <end position="162"/>
    </location>
</feature>
<dbReference type="AlphaFoldDB" id="A0A9P1MAW8"/>
<name>A0A9P1MAW8_9PEZI</name>
<proteinExistence type="predicted"/>